<comment type="caution">
    <text evidence="3">The sequence shown here is derived from an EMBL/GenBank/DDBJ whole genome shotgun (WGS) entry which is preliminary data.</text>
</comment>
<dbReference type="AlphaFoldDB" id="A0A9P5JXP3"/>
<evidence type="ECO:0000256" key="2">
    <source>
        <dbReference type="SAM" id="MobiDB-lite"/>
    </source>
</evidence>
<accession>A0A9P5JXP3</accession>
<reference evidence="3" key="1">
    <citation type="submission" date="2019-10" db="EMBL/GenBank/DDBJ databases">
        <authorList>
            <consortium name="DOE Joint Genome Institute"/>
            <person name="Kuo A."/>
            <person name="Miyauchi S."/>
            <person name="Kiss E."/>
            <person name="Drula E."/>
            <person name="Kohler A."/>
            <person name="Sanchez-Garcia M."/>
            <person name="Andreopoulos B."/>
            <person name="Barry K.W."/>
            <person name="Bonito G."/>
            <person name="Buee M."/>
            <person name="Carver A."/>
            <person name="Chen C."/>
            <person name="Cichocki N."/>
            <person name="Clum A."/>
            <person name="Culley D."/>
            <person name="Crous P.W."/>
            <person name="Fauchery L."/>
            <person name="Girlanda M."/>
            <person name="Hayes R."/>
            <person name="Keri Z."/>
            <person name="LaButti K."/>
            <person name="Lipzen A."/>
            <person name="Lombard V."/>
            <person name="Magnuson J."/>
            <person name="Maillard F."/>
            <person name="Morin E."/>
            <person name="Murat C."/>
            <person name="Nolan M."/>
            <person name="Ohm R."/>
            <person name="Pangilinan J."/>
            <person name="Pereira M."/>
            <person name="Perotto S."/>
            <person name="Peter M."/>
            <person name="Riley R."/>
            <person name="Sitrit Y."/>
            <person name="Stielow B."/>
            <person name="Szollosi G."/>
            <person name="Zifcakova L."/>
            <person name="Stursova M."/>
            <person name="Spatafora J.W."/>
            <person name="Tedersoo L."/>
            <person name="Vaario L.-M."/>
            <person name="Yamada A."/>
            <person name="Yan M."/>
            <person name="Wang P."/>
            <person name="Xu J."/>
            <person name="Bruns T."/>
            <person name="Baldrian P."/>
            <person name="Vilgalys R."/>
            <person name="Henrissat B."/>
            <person name="Grigoriev I.V."/>
            <person name="Hibbett D."/>
            <person name="Nagy L.G."/>
            <person name="Martin F.M."/>
        </authorList>
    </citation>
    <scope>NUCLEOTIDE SEQUENCE</scope>
    <source>
        <strain evidence="3">Prilba</strain>
    </source>
</reference>
<dbReference type="Proteomes" id="UP000759537">
    <property type="component" value="Unassembled WGS sequence"/>
</dbReference>
<feature type="compositionally biased region" description="Low complexity" evidence="2">
    <location>
        <begin position="129"/>
        <end position="138"/>
    </location>
</feature>
<feature type="compositionally biased region" description="Low complexity" evidence="2">
    <location>
        <begin position="219"/>
        <end position="230"/>
    </location>
</feature>
<keyword evidence="1" id="KW-0175">Coiled coil</keyword>
<feature type="compositionally biased region" description="Low complexity" evidence="2">
    <location>
        <begin position="160"/>
        <end position="194"/>
    </location>
</feature>
<keyword evidence="4" id="KW-1185">Reference proteome</keyword>
<dbReference type="EMBL" id="WHVB01000034">
    <property type="protein sequence ID" value="KAF8467979.1"/>
    <property type="molecule type" value="Genomic_DNA"/>
</dbReference>
<feature type="compositionally biased region" description="Pro residues" evidence="2">
    <location>
        <begin position="195"/>
        <end position="204"/>
    </location>
</feature>
<evidence type="ECO:0000313" key="3">
    <source>
        <dbReference type="EMBL" id="KAF8467979.1"/>
    </source>
</evidence>
<reference evidence="3" key="2">
    <citation type="journal article" date="2020" name="Nat. Commun.">
        <title>Large-scale genome sequencing of mycorrhizal fungi provides insights into the early evolution of symbiotic traits.</title>
        <authorList>
            <person name="Miyauchi S."/>
            <person name="Kiss E."/>
            <person name="Kuo A."/>
            <person name="Drula E."/>
            <person name="Kohler A."/>
            <person name="Sanchez-Garcia M."/>
            <person name="Morin E."/>
            <person name="Andreopoulos B."/>
            <person name="Barry K.W."/>
            <person name="Bonito G."/>
            <person name="Buee M."/>
            <person name="Carver A."/>
            <person name="Chen C."/>
            <person name="Cichocki N."/>
            <person name="Clum A."/>
            <person name="Culley D."/>
            <person name="Crous P.W."/>
            <person name="Fauchery L."/>
            <person name="Girlanda M."/>
            <person name="Hayes R.D."/>
            <person name="Keri Z."/>
            <person name="LaButti K."/>
            <person name="Lipzen A."/>
            <person name="Lombard V."/>
            <person name="Magnuson J."/>
            <person name="Maillard F."/>
            <person name="Murat C."/>
            <person name="Nolan M."/>
            <person name="Ohm R.A."/>
            <person name="Pangilinan J."/>
            <person name="Pereira M.F."/>
            <person name="Perotto S."/>
            <person name="Peter M."/>
            <person name="Pfister S."/>
            <person name="Riley R."/>
            <person name="Sitrit Y."/>
            <person name="Stielow J.B."/>
            <person name="Szollosi G."/>
            <person name="Zifcakova L."/>
            <person name="Stursova M."/>
            <person name="Spatafora J.W."/>
            <person name="Tedersoo L."/>
            <person name="Vaario L.M."/>
            <person name="Yamada A."/>
            <person name="Yan M."/>
            <person name="Wang P."/>
            <person name="Xu J."/>
            <person name="Bruns T."/>
            <person name="Baldrian P."/>
            <person name="Vilgalys R."/>
            <person name="Dunand C."/>
            <person name="Henrissat B."/>
            <person name="Grigoriev I.V."/>
            <person name="Hibbett D."/>
            <person name="Nagy L.G."/>
            <person name="Martin F.M."/>
        </authorList>
    </citation>
    <scope>NUCLEOTIDE SEQUENCE</scope>
    <source>
        <strain evidence="3">Prilba</strain>
    </source>
</reference>
<sequence length="305" mass="33358">MFSSNSRPLPQRTYSANTAKHASYFSSIDEDLRDCQRVQRHGQEEDLREALGRMMAKVEEMCGTLKSSYQTTADLETQLTVAESNVKLALANNEMLEDALKSGSLSKDVGWRRSSRETGSMQAFPSPVPATAVTPTTSQHQHPTSIDEGETQGVLDSPGSDPDSYRAPSPAPAPQSDSRFFRFRFSSSGRSTPTQPSPSSPPPRTSRSQRTSHPVGGHLTSASLPSLVASPSPPPPLPTTPTAAPPLVANNELEELREQLSVEKRKSEKFAREKIELESELENLSQALFEEVGVFLLSLFFLERG</sequence>
<feature type="region of interest" description="Disordered" evidence="2">
    <location>
        <begin position="104"/>
        <end position="248"/>
    </location>
</feature>
<evidence type="ECO:0008006" key="5">
    <source>
        <dbReference type="Google" id="ProtNLM"/>
    </source>
</evidence>
<proteinExistence type="predicted"/>
<organism evidence="3 4">
    <name type="scientific">Russula ochroleuca</name>
    <dbReference type="NCBI Taxonomy" id="152965"/>
    <lineage>
        <taxon>Eukaryota</taxon>
        <taxon>Fungi</taxon>
        <taxon>Dikarya</taxon>
        <taxon>Basidiomycota</taxon>
        <taxon>Agaricomycotina</taxon>
        <taxon>Agaricomycetes</taxon>
        <taxon>Russulales</taxon>
        <taxon>Russulaceae</taxon>
        <taxon>Russula</taxon>
    </lineage>
</organism>
<gene>
    <name evidence="3" type="ORF">DFH94DRAFT_289926</name>
</gene>
<evidence type="ECO:0000313" key="4">
    <source>
        <dbReference type="Proteomes" id="UP000759537"/>
    </source>
</evidence>
<evidence type="ECO:0000256" key="1">
    <source>
        <dbReference type="SAM" id="Coils"/>
    </source>
</evidence>
<dbReference type="SUPFAM" id="SSF144284">
    <property type="entry name" value="Sec2 N-terminal region"/>
    <property type="match status" value="1"/>
</dbReference>
<name>A0A9P5JXP3_9AGAM</name>
<feature type="coiled-coil region" evidence="1">
    <location>
        <begin position="253"/>
        <end position="287"/>
    </location>
</feature>
<dbReference type="OrthoDB" id="5560525at2759"/>
<protein>
    <recommendedName>
        <fullName evidence="5">GDP/GTP exchange factor Sec2 N-terminal domain-containing protein</fullName>
    </recommendedName>
</protein>
<dbReference type="Gene3D" id="1.20.5.4880">
    <property type="match status" value="1"/>
</dbReference>